<gene>
    <name evidence="2" type="ORF">CLV73_2111</name>
</gene>
<evidence type="ECO:0000313" key="2">
    <source>
        <dbReference type="EMBL" id="PJJ68086.1"/>
    </source>
</evidence>
<dbReference type="Proteomes" id="UP000228740">
    <property type="component" value="Unassembled WGS sequence"/>
</dbReference>
<organism evidence="2 3">
    <name type="scientific">Chryseobacterium geocarposphaerae</name>
    <dbReference type="NCBI Taxonomy" id="1416776"/>
    <lineage>
        <taxon>Bacteria</taxon>
        <taxon>Pseudomonadati</taxon>
        <taxon>Bacteroidota</taxon>
        <taxon>Flavobacteriia</taxon>
        <taxon>Flavobacteriales</taxon>
        <taxon>Weeksellaceae</taxon>
        <taxon>Chryseobacterium group</taxon>
        <taxon>Chryseobacterium</taxon>
    </lineage>
</organism>
<evidence type="ECO:0000313" key="3">
    <source>
        <dbReference type="Proteomes" id="UP000228740"/>
    </source>
</evidence>
<keyword evidence="3" id="KW-1185">Reference proteome</keyword>
<feature type="transmembrane region" description="Helical" evidence="1">
    <location>
        <begin position="12"/>
        <end position="29"/>
    </location>
</feature>
<accession>A0A2M9CB50</accession>
<sequence>MKNKLVSLISRYKYFLIYLLLFAVISFIFNPKQKEYYLTKDIQTFQESHYLKIALIGSVILMCIMLTIGFLRKFKFNQILNTIVFTSFICFSVFLLMQTTITCFCLWVNRFDSKKEIIESYRTLSITDNKYFIAKKYETAG</sequence>
<comment type="caution">
    <text evidence="2">The sequence shown here is derived from an EMBL/GenBank/DDBJ whole genome shotgun (WGS) entry which is preliminary data.</text>
</comment>
<proteinExistence type="predicted"/>
<reference evidence="2 3" key="1">
    <citation type="submission" date="2017-11" db="EMBL/GenBank/DDBJ databases">
        <title>Genomic Encyclopedia of Archaeal and Bacterial Type Strains, Phase II (KMG-II): From Individual Species to Whole Genera.</title>
        <authorList>
            <person name="Goeker M."/>
        </authorList>
    </citation>
    <scope>NUCLEOTIDE SEQUENCE [LARGE SCALE GENOMIC DNA]</scope>
    <source>
        <strain evidence="2 3">DSM 27617</strain>
    </source>
</reference>
<keyword evidence="1" id="KW-0812">Transmembrane</keyword>
<dbReference type="EMBL" id="PGFD01000001">
    <property type="protein sequence ID" value="PJJ68086.1"/>
    <property type="molecule type" value="Genomic_DNA"/>
</dbReference>
<feature type="transmembrane region" description="Helical" evidence="1">
    <location>
        <begin position="83"/>
        <end position="108"/>
    </location>
</feature>
<name>A0A2M9CB50_9FLAO</name>
<protein>
    <submittedName>
        <fullName evidence="2">Uncharacterized protein</fullName>
    </submittedName>
</protein>
<keyword evidence="1" id="KW-1133">Transmembrane helix</keyword>
<evidence type="ECO:0000256" key="1">
    <source>
        <dbReference type="SAM" id="Phobius"/>
    </source>
</evidence>
<keyword evidence="1" id="KW-0472">Membrane</keyword>
<feature type="transmembrane region" description="Helical" evidence="1">
    <location>
        <begin position="50"/>
        <end position="71"/>
    </location>
</feature>
<dbReference type="AlphaFoldDB" id="A0A2M9CB50"/>